<evidence type="ECO:0000313" key="2">
    <source>
        <dbReference type="EMBL" id="KMS98173.1"/>
    </source>
</evidence>
<feature type="transmembrane region" description="Helical" evidence="1">
    <location>
        <begin position="82"/>
        <end position="101"/>
    </location>
</feature>
<keyword evidence="1" id="KW-0472">Membrane</keyword>
<organism evidence="2 3">
    <name type="scientific">Beta vulgaris subsp. vulgaris</name>
    <name type="common">Beet</name>
    <dbReference type="NCBI Taxonomy" id="3555"/>
    <lineage>
        <taxon>Eukaryota</taxon>
        <taxon>Viridiplantae</taxon>
        <taxon>Streptophyta</taxon>
        <taxon>Embryophyta</taxon>
        <taxon>Tracheophyta</taxon>
        <taxon>Spermatophyta</taxon>
        <taxon>Magnoliopsida</taxon>
        <taxon>eudicotyledons</taxon>
        <taxon>Gunneridae</taxon>
        <taxon>Pentapetalae</taxon>
        <taxon>Caryophyllales</taxon>
        <taxon>Chenopodiaceae</taxon>
        <taxon>Betoideae</taxon>
        <taxon>Beta</taxon>
    </lineage>
</organism>
<accession>A0A0J8BDM1</accession>
<dbReference type="AlphaFoldDB" id="A0A0J8BDM1"/>
<gene>
    <name evidence="2" type="ORF">BVRB_4g095010</name>
</gene>
<sequence>MSSLIKLKPTPSLTNHSSPFLHFLSISILPISVTSVSLSSKPISSRSSDAATTGATFVGCSLSPIFSLLCSVRVLIVSHRTLVHVAGFVFLLLCVGAAANCDYRRDAVHHYSFLFFSPLLRGCCCHELLLVLP</sequence>
<reference evidence="2 3" key="1">
    <citation type="journal article" date="2014" name="Nature">
        <title>The genome of the recently domesticated crop plant sugar beet (Beta vulgaris).</title>
        <authorList>
            <person name="Dohm J.C."/>
            <person name="Minoche A.E."/>
            <person name="Holtgrawe D."/>
            <person name="Capella-Gutierrez S."/>
            <person name="Zakrzewski F."/>
            <person name="Tafer H."/>
            <person name="Rupp O."/>
            <person name="Sorensen T.R."/>
            <person name="Stracke R."/>
            <person name="Reinhardt R."/>
            <person name="Goesmann A."/>
            <person name="Kraft T."/>
            <person name="Schulz B."/>
            <person name="Stadler P.F."/>
            <person name="Schmidt T."/>
            <person name="Gabaldon T."/>
            <person name="Lehrach H."/>
            <person name="Weisshaar B."/>
            <person name="Himmelbauer H."/>
        </authorList>
    </citation>
    <scope>NUCLEOTIDE SEQUENCE [LARGE SCALE GENOMIC DNA]</scope>
    <source>
        <tissue evidence="2">Taproot</tissue>
    </source>
</reference>
<proteinExistence type="predicted"/>
<evidence type="ECO:0000256" key="1">
    <source>
        <dbReference type="SAM" id="Phobius"/>
    </source>
</evidence>
<dbReference type="Gramene" id="KMS98173">
    <property type="protein sequence ID" value="KMS98173"/>
    <property type="gene ID" value="BVRB_4g095010"/>
</dbReference>
<feature type="transmembrane region" description="Helical" evidence="1">
    <location>
        <begin position="50"/>
        <end position="76"/>
    </location>
</feature>
<dbReference type="EMBL" id="KQ090265">
    <property type="protein sequence ID" value="KMS98173.1"/>
    <property type="molecule type" value="Genomic_DNA"/>
</dbReference>
<name>A0A0J8BDM1_BETVV</name>
<keyword evidence="3" id="KW-1185">Reference proteome</keyword>
<protein>
    <submittedName>
        <fullName evidence="2">Uncharacterized protein</fullName>
    </submittedName>
</protein>
<feature type="transmembrane region" description="Helical" evidence="1">
    <location>
        <begin position="20"/>
        <end position="38"/>
    </location>
</feature>
<keyword evidence="1" id="KW-1133">Transmembrane helix</keyword>
<evidence type="ECO:0000313" key="3">
    <source>
        <dbReference type="Proteomes" id="UP000035740"/>
    </source>
</evidence>
<keyword evidence="1" id="KW-0812">Transmembrane</keyword>
<dbReference type="Proteomes" id="UP000035740">
    <property type="component" value="Unassembled WGS sequence"/>
</dbReference>